<accession>A0A1K1QTU1</accession>
<name>A0A1K1QTU1_9FLAO</name>
<dbReference type="GO" id="GO:0003735">
    <property type="term" value="F:structural constituent of ribosome"/>
    <property type="evidence" value="ECO:0007669"/>
    <property type="project" value="UniProtKB-UniRule"/>
</dbReference>
<dbReference type="PIRSF" id="PIRSF002162">
    <property type="entry name" value="Ribosomal_L6"/>
    <property type="match status" value="1"/>
</dbReference>
<dbReference type="Proteomes" id="UP000182248">
    <property type="component" value="Unassembled WGS sequence"/>
</dbReference>
<dbReference type="InterPro" id="IPR002358">
    <property type="entry name" value="Ribosomal_uL6_CS"/>
</dbReference>
<evidence type="ECO:0000313" key="10">
    <source>
        <dbReference type="Proteomes" id="UP000182248"/>
    </source>
</evidence>
<evidence type="ECO:0000313" key="9">
    <source>
        <dbReference type="EMBL" id="SFW63181.1"/>
    </source>
</evidence>
<dbReference type="RefSeq" id="WP_072318071.1">
    <property type="nucleotide sequence ID" value="NZ_FPJE01000015.1"/>
</dbReference>
<dbReference type="PRINTS" id="PR00059">
    <property type="entry name" value="RIBOSOMALL6"/>
</dbReference>
<organism evidence="9 10">
    <name type="scientific">Sinomicrobium oceani</name>
    <dbReference type="NCBI Taxonomy" id="1150368"/>
    <lineage>
        <taxon>Bacteria</taxon>
        <taxon>Pseudomonadati</taxon>
        <taxon>Bacteroidota</taxon>
        <taxon>Flavobacteriia</taxon>
        <taxon>Flavobacteriales</taxon>
        <taxon>Flavobacteriaceae</taxon>
        <taxon>Sinomicrobium</taxon>
    </lineage>
</organism>
<dbReference type="GO" id="GO:0022625">
    <property type="term" value="C:cytosolic large ribosomal subunit"/>
    <property type="evidence" value="ECO:0007669"/>
    <property type="project" value="UniProtKB-UniRule"/>
</dbReference>
<dbReference type="GO" id="GO:0019843">
    <property type="term" value="F:rRNA binding"/>
    <property type="evidence" value="ECO:0007669"/>
    <property type="project" value="UniProtKB-UniRule"/>
</dbReference>
<keyword evidence="2 5" id="KW-0694">RNA-binding</keyword>
<evidence type="ECO:0000256" key="3">
    <source>
        <dbReference type="ARBA" id="ARBA00022980"/>
    </source>
</evidence>
<dbReference type="STRING" id="1150368.SAMN02927921_02867"/>
<evidence type="ECO:0000256" key="4">
    <source>
        <dbReference type="ARBA" id="ARBA00023274"/>
    </source>
</evidence>
<dbReference type="InterPro" id="IPR036789">
    <property type="entry name" value="Ribosomal_uL6-like_a/b-dom_sf"/>
</dbReference>
<evidence type="ECO:0000256" key="6">
    <source>
        <dbReference type="RuleBase" id="RU003869"/>
    </source>
</evidence>
<dbReference type="EMBL" id="FPJE01000015">
    <property type="protein sequence ID" value="SFW63181.1"/>
    <property type="molecule type" value="Genomic_DNA"/>
</dbReference>
<evidence type="ECO:0000256" key="2">
    <source>
        <dbReference type="ARBA" id="ARBA00022884"/>
    </source>
</evidence>
<dbReference type="PANTHER" id="PTHR11655:SF14">
    <property type="entry name" value="LARGE RIBOSOMAL SUBUNIT PROTEIN UL6M"/>
    <property type="match status" value="1"/>
</dbReference>
<dbReference type="PANTHER" id="PTHR11655">
    <property type="entry name" value="60S/50S RIBOSOMAL PROTEIN L6/L9"/>
    <property type="match status" value="1"/>
</dbReference>
<protein>
    <recommendedName>
        <fullName evidence="5">Large ribosomal subunit protein uL6</fullName>
    </recommendedName>
</protein>
<comment type="similarity">
    <text evidence="5 6">Belongs to the universal ribosomal protein uL6 family.</text>
</comment>
<evidence type="ECO:0000259" key="8">
    <source>
        <dbReference type="Pfam" id="PF00347"/>
    </source>
</evidence>
<dbReference type="InterPro" id="IPR020040">
    <property type="entry name" value="Ribosomal_uL6_a/b-dom"/>
</dbReference>
<proteinExistence type="inferred from homology"/>
<evidence type="ECO:0000256" key="5">
    <source>
        <dbReference type="HAMAP-Rule" id="MF_01365"/>
    </source>
</evidence>
<dbReference type="Gene3D" id="3.90.930.12">
    <property type="entry name" value="Ribosomal protein L6, alpha-beta domain"/>
    <property type="match status" value="2"/>
</dbReference>
<evidence type="ECO:0000256" key="1">
    <source>
        <dbReference type="ARBA" id="ARBA00022730"/>
    </source>
</evidence>
<feature type="domain" description="Large ribosomal subunit protein uL6 alpha-beta" evidence="8">
    <location>
        <begin position="89"/>
        <end position="166"/>
    </location>
</feature>
<dbReference type="SUPFAM" id="SSF56053">
    <property type="entry name" value="Ribosomal protein L6"/>
    <property type="match status" value="2"/>
</dbReference>
<dbReference type="FunFam" id="3.90.930.12:FF:000002">
    <property type="entry name" value="50S ribosomal protein L6"/>
    <property type="match status" value="1"/>
</dbReference>
<dbReference type="InterPro" id="IPR019906">
    <property type="entry name" value="Ribosomal_uL6_bac-type"/>
</dbReference>
<dbReference type="NCBIfam" id="TIGR03654">
    <property type="entry name" value="L6_bact"/>
    <property type="match status" value="1"/>
</dbReference>
<dbReference type="GO" id="GO:0002181">
    <property type="term" value="P:cytoplasmic translation"/>
    <property type="evidence" value="ECO:0007669"/>
    <property type="project" value="TreeGrafter"/>
</dbReference>
<dbReference type="HAMAP" id="MF_01365_B">
    <property type="entry name" value="Ribosomal_uL6_B"/>
    <property type="match status" value="1"/>
</dbReference>
<dbReference type="PROSITE" id="PS00525">
    <property type="entry name" value="RIBOSOMAL_L6_1"/>
    <property type="match status" value="1"/>
</dbReference>
<dbReference type="AlphaFoldDB" id="A0A1K1QTU1"/>
<comment type="function">
    <text evidence="5 7">This protein binds to the 23S rRNA, and is important in its secondary structure. It is located near the subunit interface in the base of the L7/L12 stalk, and near the tRNA binding site of the peptidyltransferase center.</text>
</comment>
<keyword evidence="4 5" id="KW-0687">Ribonucleoprotein</keyword>
<evidence type="ECO:0000256" key="7">
    <source>
        <dbReference type="RuleBase" id="RU003870"/>
    </source>
</evidence>
<gene>
    <name evidence="5" type="primary">rplF</name>
    <name evidence="9" type="ORF">SAMN02927921_02867</name>
</gene>
<keyword evidence="10" id="KW-1185">Reference proteome</keyword>
<comment type="subunit">
    <text evidence="5">Part of the 50S ribosomal subunit.</text>
</comment>
<sequence>MSRIGKSPVNVPDGVTVTVEGNNVTVKGKLGELTQEVKDIAVKQEDGQIILETTDESKEQRAKHGLYRALIYNMVVGVSEGFTKELELVGVGYRASNQGQKLDLALGFSHNIVLELAPEVKVETISEKGKNPIIKLTSYDKQLVGQVAAKIRSFRKPEPYKGKGIKFVGEQLRRKAGKSA</sequence>
<dbReference type="InterPro" id="IPR000702">
    <property type="entry name" value="Ribosomal_uL6-like"/>
</dbReference>
<dbReference type="Pfam" id="PF00347">
    <property type="entry name" value="Ribosomal_L6"/>
    <property type="match status" value="2"/>
</dbReference>
<keyword evidence="3 5" id="KW-0689">Ribosomal protein</keyword>
<reference evidence="9 10" key="1">
    <citation type="submission" date="2016-11" db="EMBL/GenBank/DDBJ databases">
        <authorList>
            <person name="Jaros S."/>
            <person name="Januszkiewicz K."/>
            <person name="Wedrychowicz H."/>
        </authorList>
    </citation>
    <scope>NUCLEOTIDE SEQUENCE [LARGE SCALE GENOMIC DNA]</scope>
    <source>
        <strain evidence="9 10">CGMCC 1.12145</strain>
    </source>
</reference>
<feature type="domain" description="Large ribosomal subunit protein uL6 alpha-beta" evidence="8">
    <location>
        <begin position="11"/>
        <end position="81"/>
    </location>
</feature>
<dbReference type="OrthoDB" id="9805007at2"/>
<keyword evidence="1 5" id="KW-0699">rRNA-binding</keyword>